<accession>A0A1H6H863</accession>
<dbReference type="AlphaFoldDB" id="A0A1H6H863"/>
<dbReference type="Pfam" id="PF03448">
    <property type="entry name" value="MgtE_N"/>
    <property type="match status" value="1"/>
</dbReference>
<organism evidence="5 6">
    <name type="scientific">Magnetospirillum fulvum</name>
    <name type="common">Rhodospirillum fulvum</name>
    <dbReference type="NCBI Taxonomy" id="1082"/>
    <lineage>
        <taxon>Bacteria</taxon>
        <taxon>Pseudomonadati</taxon>
        <taxon>Pseudomonadota</taxon>
        <taxon>Alphaproteobacteria</taxon>
        <taxon>Rhodospirillales</taxon>
        <taxon>Rhodospirillaceae</taxon>
        <taxon>Magnetospirillum</taxon>
    </lineage>
</organism>
<dbReference type="SUPFAM" id="SSF158791">
    <property type="entry name" value="MgtE N-terminal domain-like"/>
    <property type="match status" value="1"/>
</dbReference>
<keyword evidence="6" id="KW-1185">Reference proteome</keyword>
<feature type="region of interest" description="Disordered" evidence="2">
    <location>
        <begin position="1"/>
        <end position="21"/>
    </location>
</feature>
<sequence length="246" mass="26414">MALKANSKGMPRGAGPGVDAGGGRAPIVRVLPVLIFFGVLMLSVRVTDLFMGLTGLGLGAVSVAELQAQQPPRPAAPAAATPASAPAATPAPAPAAGGDAAAEGRTQTEMDVLEKLRERRAVIDSRERDVERREEMLRAAESQIDRKVAEMKTLQSTIEGLLRQYNDQEDNKMRSLVKIYENMKPKEAAKIFEQLDMSILLEVVERMKEQKVAPIMAEMDPMKAKGVTSELAQRRQMPAPKGASGG</sequence>
<keyword evidence="1" id="KW-0175">Coiled coil</keyword>
<evidence type="ECO:0000313" key="6">
    <source>
        <dbReference type="Proteomes" id="UP000182983"/>
    </source>
</evidence>
<feature type="region of interest" description="Disordered" evidence="2">
    <location>
        <begin position="224"/>
        <end position="246"/>
    </location>
</feature>
<evidence type="ECO:0000256" key="3">
    <source>
        <dbReference type="SAM" id="Phobius"/>
    </source>
</evidence>
<feature type="domain" description="Magnesium transporter MgtE intracellular" evidence="4">
    <location>
        <begin position="177"/>
        <end position="232"/>
    </location>
</feature>
<keyword evidence="3" id="KW-1133">Transmembrane helix</keyword>
<keyword evidence="5" id="KW-0969">Cilium</keyword>
<feature type="region of interest" description="Disordered" evidence="2">
    <location>
        <begin position="72"/>
        <end position="106"/>
    </location>
</feature>
<feature type="compositionally biased region" description="Low complexity" evidence="2">
    <location>
        <begin position="76"/>
        <end position="101"/>
    </location>
</feature>
<feature type="transmembrane region" description="Helical" evidence="3">
    <location>
        <begin position="26"/>
        <end position="44"/>
    </location>
</feature>
<dbReference type="Proteomes" id="UP000182983">
    <property type="component" value="Unassembled WGS sequence"/>
</dbReference>
<dbReference type="RefSeq" id="WP_083386645.1">
    <property type="nucleotide sequence ID" value="NZ_FNWO01000004.1"/>
</dbReference>
<dbReference type="OrthoDB" id="9791432at2"/>
<evidence type="ECO:0000313" key="5">
    <source>
        <dbReference type="EMBL" id="SEH31979.1"/>
    </source>
</evidence>
<evidence type="ECO:0000256" key="1">
    <source>
        <dbReference type="SAM" id="Coils"/>
    </source>
</evidence>
<evidence type="ECO:0000259" key="4">
    <source>
        <dbReference type="Pfam" id="PF03448"/>
    </source>
</evidence>
<proteinExistence type="predicted"/>
<name>A0A1H6H863_MAGFU</name>
<feature type="compositionally biased region" description="Gly residues" evidence="2">
    <location>
        <begin position="12"/>
        <end position="21"/>
    </location>
</feature>
<keyword evidence="3" id="KW-0812">Transmembrane</keyword>
<dbReference type="EMBL" id="FNWO01000004">
    <property type="protein sequence ID" value="SEH31979.1"/>
    <property type="molecule type" value="Genomic_DNA"/>
</dbReference>
<feature type="coiled-coil region" evidence="1">
    <location>
        <begin position="113"/>
        <end position="171"/>
    </location>
</feature>
<keyword evidence="5" id="KW-0966">Cell projection</keyword>
<evidence type="ECO:0000256" key="2">
    <source>
        <dbReference type="SAM" id="MobiDB-lite"/>
    </source>
</evidence>
<reference evidence="6" key="1">
    <citation type="submission" date="2016-10" db="EMBL/GenBank/DDBJ databases">
        <authorList>
            <person name="Varghese N."/>
            <person name="Submissions S."/>
        </authorList>
    </citation>
    <scope>NUCLEOTIDE SEQUENCE [LARGE SCALE GENOMIC DNA]</scope>
    <source>
        <strain evidence="6">DSM 13234</strain>
    </source>
</reference>
<gene>
    <name evidence="5" type="ORF">SAMN04244559_01158</name>
</gene>
<dbReference type="InterPro" id="IPR006668">
    <property type="entry name" value="Mg_transptr_MgtE_intracell_dom"/>
</dbReference>
<keyword evidence="3" id="KW-0472">Membrane</keyword>
<keyword evidence="5" id="KW-0282">Flagellum</keyword>
<protein>
    <submittedName>
        <fullName evidence="5">Flagellar motility protein MotE, a chaperone for MotC folding</fullName>
    </submittedName>
</protein>